<organism evidence="2 3">
    <name type="scientific">Ornithinibacter aureus</name>
    <dbReference type="NCBI Taxonomy" id="622664"/>
    <lineage>
        <taxon>Bacteria</taxon>
        <taxon>Bacillati</taxon>
        <taxon>Actinomycetota</taxon>
        <taxon>Actinomycetes</taxon>
        <taxon>Micrococcales</taxon>
        <taxon>Intrasporangiaceae</taxon>
        <taxon>Ornithinibacter</taxon>
    </lineage>
</organism>
<sequence length="149" mass="15797">MPLNPETIASLSPAGLFALITSMSDADIRSDLGGEHRQEILEAVFAHFPAQFRPDKAGDRSARIDFRITGGPGDSSDTYAVVVENGTCRIEPGASEAPDLSLMLGPVEFLKLITGSGNPAMMFMMGKIKARGDIGLATALANWFESPKG</sequence>
<dbReference type="RefSeq" id="WP_159901454.1">
    <property type="nucleotide sequence ID" value="NZ_BAABFX010000010.1"/>
</dbReference>
<gene>
    <name evidence="2" type="ORF">GCM10023153_05630</name>
</gene>
<proteinExistence type="predicted"/>
<dbReference type="InterPro" id="IPR003033">
    <property type="entry name" value="SCP2_sterol-bd_dom"/>
</dbReference>
<evidence type="ECO:0000313" key="2">
    <source>
        <dbReference type="EMBL" id="GAA4389419.1"/>
    </source>
</evidence>
<evidence type="ECO:0000313" key="3">
    <source>
        <dbReference type="Proteomes" id="UP001500390"/>
    </source>
</evidence>
<evidence type="ECO:0000259" key="1">
    <source>
        <dbReference type="Pfam" id="PF02036"/>
    </source>
</evidence>
<dbReference type="InterPro" id="IPR036527">
    <property type="entry name" value="SCP2_sterol-bd_dom_sf"/>
</dbReference>
<protein>
    <recommendedName>
        <fullName evidence="1">SCP2 domain-containing protein</fullName>
    </recommendedName>
</protein>
<accession>A0ABP8JEM6</accession>
<dbReference type="SUPFAM" id="SSF55718">
    <property type="entry name" value="SCP-like"/>
    <property type="match status" value="1"/>
</dbReference>
<dbReference type="EMBL" id="BAABFX010000010">
    <property type="protein sequence ID" value="GAA4389419.1"/>
    <property type="molecule type" value="Genomic_DNA"/>
</dbReference>
<dbReference type="Proteomes" id="UP001500390">
    <property type="component" value="Unassembled WGS sequence"/>
</dbReference>
<dbReference type="Gene3D" id="3.30.1050.10">
    <property type="entry name" value="SCP2 sterol-binding domain"/>
    <property type="match status" value="1"/>
</dbReference>
<keyword evidence="3" id="KW-1185">Reference proteome</keyword>
<reference evidence="3" key="1">
    <citation type="journal article" date="2019" name="Int. J. Syst. Evol. Microbiol.">
        <title>The Global Catalogue of Microorganisms (GCM) 10K type strain sequencing project: providing services to taxonomists for standard genome sequencing and annotation.</title>
        <authorList>
            <consortium name="The Broad Institute Genomics Platform"/>
            <consortium name="The Broad Institute Genome Sequencing Center for Infectious Disease"/>
            <person name="Wu L."/>
            <person name="Ma J."/>
        </authorList>
    </citation>
    <scope>NUCLEOTIDE SEQUENCE [LARGE SCALE GENOMIC DNA]</scope>
    <source>
        <strain evidence="3">JCM 17738</strain>
    </source>
</reference>
<dbReference type="Pfam" id="PF02036">
    <property type="entry name" value="SCP2"/>
    <property type="match status" value="1"/>
</dbReference>
<name>A0ABP8JEM6_9MICO</name>
<feature type="domain" description="SCP2" evidence="1">
    <location>
        <begin position="61"/>
        <end position="144"/>
    </location>
</feature>
<comment type="caution">
    <text evidence="2">The sequence shown here is derived from an EMBL/GenBank/DDBJ whole genome shotgun (WGS) entry which is preliminary data.</text>
</comment>